<dbReference type="Proteomes" id="UP000179642">
    <property type="component" value="Unassembled WGS sequence"/>
</dbReference>
<dbReference type="AlphaFoldDB" id="A0A1S2QKM2"/>
<name>A0A1S2QKM2_9ACTN</name>
<proteinExistence type="predicted"/>
<reference evidence="1 2" key="1">
    <citation type="submission" date="2016-10" db="EMBL/GenBank/DDBJ databases">
        <title>Genome sequence of Streptomyces sp. MUSC 1.</title>
        <authorList>
            <person name="Lee L.-H."/>
            <person name="Ser H.-L."/>
            <person name="Law J.W.-F."/>
        </authorList>
    </citation>
    <scope>NUCLEOTIDE SEQUENCE [LARGE SCALE GENOMIC DNA]</scope>
    <source>
        <strain evidence="1 2">MUSC 1</strain>
    </source>
</reference>
<organism evidence="1 2">
    <name type="scientific">Streptomyces monashensis</name>
    <dbReference type="NCBI Taxonomy" id="1678012"/>
    <lineage>
        <taxon>Bacteria</taxon>
        <taxon>Bacillati</taxon>
        <taxon>Actinomycetota</taxon>
        <taxon>Actinomycetes</taxon>
        <taxon>Kitasatosporales</taxon>
        <taxon>Streptomycetaceae</taxon>
        <taxon>Streptomyces</taxon>
    </lineage>
</organism>
<gene>
    <name evidence="1" type="ORF">BIV23_06955</name>
</gene>
<evidence type="ECO:0000313" key="2">
    <source>
        <dbReference type="Proteomes" id="UP000179642"/>
    </source>
</evidence>
<protein>
    <submittedName>
        <fullName evidence="1">Uncharacterized protein</fullName>
    </submittedName>
</protein>
<comment type="caution">
    <text evidence="1">The sequence shown here is derived from an EMBL/GenBank/DDBJ whole genome shotgun (WGS) entry which is preliminary data.</text>
</comment>
<accession>A0A1S2QKM2</accession>
<evidence type="ECO:0000313" key="1">
    <source>
        <dbReference type="EMBL" id="OIK06720.1"/>
    </source>
</evidence>
<dbReference type="EMBL" id="MLYO01000013">
    <property type="protein sequence ID" value="OIK06720.1"/>
    <property type="molecule type" value="Genomic_DNA"/>
</dbReference>
<keyword evidence="2" id="KW-1185">Reference proteome</keyword>
<sequence>MRSTARRGEWVEAAGFEGAGRVRLGAVGTDEEPVADEEDVGLDAVEAVAERVEKRVRVLSGAATRKKPAPVGRASAG</sequence>